<feature type="compositionally biased region" description="Polar residues" evidence="2">
    <location>
        <begin position="18"/>
        <end position="34"/>
    </location>
</feature>
<gene>
    <name evidence="4" type="primary">Spz1</name>
</gene>
<protein>
    <submittedName>
        <fullName evidence="4">Spermatogenic leucine zipper protein 1</fullName>
    </submittedName>
</protein>
<evidence type="ECO:0000256" key="1">
    <source>
        <dbReference type="SAM" id="Coils"/>
    </source>
</evidence>
<sequence length="383" mass="43902">MANSDISAEMPAPPQTPNPTSCAQQGSPEPSNTGITISLLEIGSLPPFCWASLPPPNNSIHPLGRPRMVQKFSNLLRDVKDVLKSIAGVEEPTTEVRESFDDASTPENMSEPKIRGVGRRNKIQFKDLLFNFDIEKEQSTKKQEMLLNNQSTKNMMQAYAWDLCNSEEKRDCSDMQLSMGRGPCGSLHVCGEYRRFRNNMEQLLEEADHWSRQHNELSEIMKSYQECQKERIEASENNHVCFQTQPNNEIPTQQELEAQVKKLSHDTHSLHLIAALLENECQILQQRVDILSEFHLLEAGTPHERPLQVYYVHNKKCQRSEEADRMEAGKQPMRATEGMIPRKEKIYRNSDACLTKKARNNRFNTRVARKSLLGKRRTISNIR</sequence>
<dbReference type="PANTHER" id="PTHR47889:SF1">
    <property type="entry name" value="SPERMATOGENIC LEUCINE ZIPPER PROTEIN 1"/>
    <property type="match status" value="1"/>
</dbReference>
<feature type="region of interest" description="Disordered" evidence="2">
    <location>
        <begin position="1"/>
        <end position="34"/>
    </location>
</feature>
<dbReference type="RefSeq" id="XP_005356557.1">
    <property type="nucleotide sequence ID" value="XM_005356500.2"/>
</dbReference>
<keyword evidence="3" id="KW-1185">Reference proteome</keyword>
<dbReference type="Proteomes" id="UP000694915">
    <property type="component" value="Chromosome 19"/>
</dbReference>
<evidence type="ECO:0000313" key="4">
    <source>
        <dbReference type="RefSeq" id="XP_005356557.1"/>
    </source>
</evidence>
<name>A0ABM0L0K4_MICOH</name>
<accession>A0ABM0L0K4</accession>
<keyword evidence="1" id="KW-0175">Coiled coil</keyword>
<feature type="coiled-coil region" evidence="1">
    <location>
        <begin position="193"/>
        <end position="220"/>
    </location>
</feature>
<proteinExistence type="predicted"/>
<organism evidence="3 4">
    <name type="scientific">Microtus ochrogaster</name>
    <name type="common">Prairie vole</name>
    <dbReference type="NCBI Taxonomy" id="79684"/>
    <lineage>
        <taxon>Eukaryota</taxon>
        <taxon>Metazoa</taxon>
        <taxon>Chordata</taxon>
        <taxon>Craniata</taxon>
        <taxon>Vertebrata</taxon>
        <taxon>Euteleostomi</taxon>
        <taxon>Mammalia</taxon>
        <taxon>Eutheria</taxon>
        <taxon>Euarchontoglires</taxon>
        <taxon>Glires</taxon>
        <taxon>Rodentia</taxon>
        <taxon>Myomorpha</taxon>
        <taxon>Muroidea</taxon>
        <taxon>Cricetidae</taxon>
        <taxon>Arvicolinae</taxon>
        <taxon>Microtus</taxon>
    </lineage>
</organism>
<dbReference type="GeneID" id="101983814"/>
<evidence type="ECO:0000256" key="2">
    <source>
        <dbReference type="SAM" id="MobiDB-lite"/>
    </source>
</evidence>
<evidence type="ECO:0000313" key="3">
    <source>
        <dbReference type="Proteomes" id="UP000694915"/>
    </source>
</evidence>
<dbReference type="PANTHER" id="PTHR47889">
    <property type="entry name" value="SPERMATOGENIC LEUCINE ZIPPER PROTEIN 1"/>
    <property type="match status" value="1"/>
</dbReference>
<dbReference type="InterPro" id="IPR042961">
    <property type="entry name" value="Spz1"/>
</dbReference>
<feature type="region of interest" description="Disordered" evidence="2">
    <location>
        <begin position="94"/>
        <end position="113"/>
    </location>
</feature>
<reference evidence="4" key="1">
    <citation type="submission" date="2025-08" db="UniProtKB">
        <authorList>
            <consortium name="RefSeq"/>
        </authorList>
    </citation>
    <scope>IDENTIFICATION</scope>
</reference>